<accession>A0ABU3E6T7</accession>
<name>A0ABU3E6T7_9FLAO</name>
<gene>
    <name evidence="1" type="ORF">RM549_14185</name>
</gene>
<dbReference type="Proteomes" id="UP001261624">
    <property type="component" value="Unassembled WGS sequence"/>
</dbReference>
<organism evidence="1 2">
    <name type="scientific">Autumnicola patrickiae</name>
    <dbReference type="NCBI Taxonomy" id="3075591"/>
    <lineage>
        <taxon>Bacteria</taxon>
        <taxon>Pseudomonadati</taxon>
        <taxon>Bacteroidota</taxon>
        <taxon>Flavobacteriia</taxon>
        <taxon>Flavobacteriales</taxon>
        <taxon>Flavobacteriaceae</taxon>
        <taxon>Autumnicola</taxon>
    </lineage>
</organism>
<evidence type="ECO:0000313" key="1">
    <source>
        <dbReference type="EMBL" id="MDT0690942.1"/>
    </source>
</evidence>
<sequence length="108" mass="12719">MTNIIFTGNHLDCLSAWAGFEINLKEKFNVLVESDVDFIELLLLFEKYFQLDLLETDKDRQDFSTIEEFVKWALEHPAQEPIHYVERGSIPFAKHLRQRNYICQQVGA</sequence>
<dbReference type="RefSeq" id="WP_311685963.1">
    <property type="nucleotide sequence ID" value="NZ_JAVRHM010000017.1"/>
</dbReference>
<keyword evidence="2" id="KW-1185">Reference proteome</keyword>
<comment type="caution">
    <text evidence="1">The sequence shown here is derived from an EMBL/GenBank/DDBJ whole genome shotgun (WGS) entry which is preliminary data.</text>
</comment>
<evidence type="ECO:0000313" key="2">
    <source>
        <dbReference type="Proteomes" id="UP001261624"/>
    </source>
</evidence>
<dbReference type="EMBL" id="JAVRHM010000017">
    <property type="protein sequence ID" value="MDT0690942.1"/>
    <property type="molecule type" value="Genomic_DNA"/>
</dbReference>
<protein>
    <submittedName>
        <fullName evidence="1">Uncharacterized protein</fullName>
    </submittedName>
</protein>
<reference evidence="1 2" key="1">
    <citation type="submission" date="2023-09" db="EMBL/GenBank/DDBJ databases">
        <authorList>
            <person name="Rey-Velasco X."/>
        </authorList>
    </citation>
    <scope>NUCLEOTIDE SEQUENCE [LARGE SCALE GENOMIC DNA]</scope>
    <source>
        <strain evidence="1 2">F188</strain>
    </source>
</reference>
<proteinExistence type="predicted"/>